<dbReference type="OrthoDB" id="2877624at2"/>
<comment type="subcellular location">
    <subcellularLocation>
        <location evidence="7">Cell inner membrane</location>
        <topology evidence="7">Multi-pass membrane protein</topology>
    </subcellularLocation>
    <subcellularLocation>
        <location evidence="1">Cell membrane</location>
        <topology evidence="1">Multi-pass membrane protein</topology>
    </subcellularLocation>
</comment>
<comment type="subunit">
    <text evidence="7">The complex comprises the extracytoplasmic solute receptor protein and the two transmembrane proteins.</text>
</comment>
<comment type="function">
    <text evidence="7">Part of the tripartite ATP-independent periplasmic (TRAP) transport system.</text>
</comment>
<evidence type="ECO:0000256" key="7">
    <source>
        <dbReference type="RuleBase" id="RU369079"/>
    </source>
</evidence>
<organism evidence="9 10">
    <name type="scientific">Sulfitobacter delicatus</name>
    <dbReference type="NCBI Taxonomy" id="218672"/>
    <lineage>
        <taxon>Bacteria</taxon>
        <taxon>Pseudomonadati</taxon>
        <taxon>Pseudomonadota</taxon>
        <taxon>Alphaproteobacteria</taxon>
        <taxon>Rhodobacterales</taxon>
        <taxon>Roseobacteraceae</taxon>
        <taxon>Sulfitobacter</taxon>
    </lineage>
</organism>
<evidence type="ECO:0000256" key="1">
    <source>
        <dbReference type="ARBA" id="ARBA00004651"/>
    </source>
</evidence>
<dbReference type="EMBL" id="FNBP01000006">
    <property type="protein sequence ID" value="SDG29928.1"/>
    <property type="molecule type" value="Genomic_DNA"/>
</dbReference>
<feature type="transmembrane region" description="Helical" evidence="7">
    <location>
        <begin position="90"/>
        <end position="111"/>
    </location>
</feature>
<gene>
    <name evidence="9" type="ORF">SAMN04489759_10681</name>
</gene>
<comment type="caution">
    <text evidence="7">Lacks conserved residue(s) required for the propagation of feature annotation.</text>
</comment>
<dbReference type="Proteomes" id="UP000199399">
    <property type="component" value="Unassembled WGS sequence"/>
</dbReference>
<evidence type="ECO:0000313" key="9">
    <source>
        <dbReference type="EMBL" id="SDG29928.1"/>
    </source>
</evidence>
<keyword evidence="5 7" id="KW-1133">Transmembrane helix</keyword>
<keyword evidence="3" id="KW-1003">Cell membrane</keyword>
<name>A0A1G7T3X4_9RHOB</name>
<evidence type="ECO:0000313" key="10">
    <source>
        <dbReference type="Proteomes" id="UP000199399"/>
    </source>
</evidence>
<keyword evidence="4 7" id="KW-0812">Transmembrane</keyword>
<protein>
    <recommendedName>
        <fullName evidence="7">TRAP transporter small permease protein</fullName>
    </recommendedName>
</protein>
<sequence>MRPLIRLTTALSALPMTMASLALFALMVLTFADVIMRSVFNAPIEAATELIRIGIALIVFSALPVLSGREGHIAADLLDRPFANWGLQRWRDGLVTLACGVMLWFPAGRVVDLAYRALSYGDVTEYLEIPTFYIGMFIAVMTYLTAVVLILRGLLRLFAPQLLDPAP</sequence>
<dbReference type="GO" id="GO:0005886">
    <property type="term" value="C:plasma membrane"/>
    <property type="evidence" value="ECO:0007669"/>
    <property type="project" value="UniProtKB-SubCell"/>
</dbReference>
<comment type="similarity">
    <text evidence="7">Belongs to the TRAP transporter small permease family.</text>
</comment>
<keyword evidence="7" id="KW-0997">Cell inner membrane</keyword>
<keyword evidence="2 7" id="KW-0813">Transport</keyword>
<evidence type="ECO:0000256" key="3">
    <source>
        <dbReference type="ARBA" id="ARBA00022475"/>
    </source>
</evidence>
<feature type="transmembrane region" description="Helical" evidence="7">
    <location>
        <begin position="51"/>
        <end position="69"/>
    </location>
</feature>
<feature type="domain" description="Tripartite ATP-independent periplasmic transporters DctQ component" evidence="8">
    <location>
        <begin position="26"/>
        <end position="152"/>
    </location>
</feature>
<dbReference type="AlphaFoldDB" id="A0A1G7T3X4"/>
<dbReference type="GO" id="GO:0022857">
    <property type="term" value="F:transmembrane transporter activity"/>
    <property type="evidence" value="ECO:0007669"/>
    <property type="project" value="UniProtKB-UniRule"/>
</dbReference>
<dbReference type="Pfam" id="PF04290">
    <property type="entry name" value="DctQ"/>
    <property type="match status" value="1"/>
</dbReference>
<feature type="transmembrane region" description="Helical" evidence="7">
    <location>
        <begin position="131"/>
        <end position="151"/>
    </location>
</feature>
<reference evidence="10" key="1">
    <citation type="submission" date="2016-10" db="EMBL/GenBank/DDBJ databases">
        <authorList>
            <person name="Varghese N."/>
            <person name="Submissions S."/>
        </authorList>
    </citation>
    <scope>NUCLEOTIDE SEQUENCE [LARGE SCALE GENOMIC DNA]</scope>
    <source>
        <strain evidence="10">DSM 16477</strain>
    </source>
</reference>
<keyword evidence="6 7" id="KW-0472">Membrane</keyword>
<evidence type="ECO:0000256" key="4">
    <source>
        <dbReference type="ARBA" id="ARBA00022692"/>
    </source>
</evidence>
<evidence type="ECO:0000259" key="8">
    <source>
        <dbReference type="Pfam" id="PF04290"/>
    </source>
</evidence>
<evidence type="ECO:0000256" key="6">
    <source>
        <dbReference type="ARBA" id="ARBA00023136"/>
    </source>
</evidence>
<proteinExistence type="inferred from homology"/>
<evidence type="ECO:0000256" key="2">
    <source>
        <dbReference type="ARBA" id="ARBA00022448"/>
    </source>
</evidence>
<dbReference type="RefSeq" id="WP_093742544.1">
    <property type="nucleotide sequence ID" value="NZ_FNBP01000006.1"/>
</dbReference>
<evidence type="ECO:0000256" key="5">
    <source>
        <dbReference type="ARBA" id="ARBA00022989"/>
    </source>
</evidence>
<accession>A0A1G7T3X4</accession>
<keyword evidence="10" id="KW-1185">Reference proteome</keyword>
<dbReference type="STRING" id="218672.SAMN04489759_10681"/>
<dbReference type="InterPro" id="IPR055348">
    <property type="entry name" value="DctQ"/>
</dbReference>